<proteinExistence type="predicted"/>
<dbReference type="Proteomes" id="UP001232536">
    <property type="component" value="Unassembled WGS sequence"/>
</dbReference>
<evidence type="ECO:0000313" key="4">
    <source>
        <dbReference type="EMBL" id="MDO8108378.1"/>
    </source>
</evidence>
<evidence type="ECO:0000259" key="3">
    <source>
        <dbReference type="Pfam" id="PF00753"/>
    </source>
</evidence>
<dbReference type="Pfam" id="PF00753">
    <property type="entry name" value="Lactamase_B"/>
    <property type="match status" value="1"/>
</dbReference>
<evidence type="ECO:0000313" key="5">
    <source>
        <dbReference type="Proteomes" id="UP001232536"/>
    </source>
</evidence>
<protein>
    <submittedName>
        <fullName evidence="4">MBL fold metallo-hydrolase</fullName>
    </submittedName>
</protein>
<dbReference type="PANTHER" id="PTHR46018">
    <property type="entry name" value="ZINC PHOSPHODIESTERASE ELAC PROTEIN 1"/>
    <property type="match status" value="1"/>
</dbReference>
<accession>A0ABT9DBW1</accession>
<organism evidence="4 5">
    <name type="scientific">Actinotalea lenta</name>
    <dbReference type="NCBI Taxonomy" id="3064654"/>
    <lineage>
        <taxon>Bacteria</taxon>
        <taxon>Bacillati</taxon>
        <taxon>Actinomycetota</taxon>
        <taxon>Actinomycetes</taxon>
        <taxon>Micrococcales</taxon>
        <taxon>Cellulomonadaceae</taxon>
        <taxon>Actinotalea</taxon>
    </lineage>
</organism>
<dbReference type="InterPro" id="IPR044094">
    <property type="entry name" value="AtsA-like_MBL-fold"/>
</dbReference>
<sequence length="337" mass="35237">MPAHTGTQLLLLGTAGGAATYPVRGAGASARSGIASAIVVGGRVHLVDAGQGVARQLTFADVAGAGPAHALRPLRAVYLTHLHSDHTMDLVNLLHCGYVQGWPDAPVDVFGPGPRDGVPGAPTDRRRAGAHLGTTRFLERLIDAFAADFDDRVSASRRPEPSTLVTAHDVLPPAGSADVSAGIPPVDPWFVAEYPDLRVTATLVDHGEMLPSLAYRFDTEAGSVVFSGDTSPSPNLVRLAQGADILVHEVIAARYATWQYGPEPLTERQRLAAATVMAKHTPSDQVGAIAEAAGVRTLVLTHLVPASVPAALWREAVRGFSGEVVVGEDLLTIPVGR</sequence>
<feature type="domain" description="Metallo-beta-lactamase" evidence="3">
    <location>
        <begin position="38"/>
        <end position="241"/>
    </location>
</feature>
<dbReference type="EMBL" id="JAUQYP010000002">
    <property type="protein sequence ID" value="MDO8108378.1"/>
    <property type="molecule type" value="Genomic_DNA"/>
</dbReference>
<dbReference type="Gene3D" id="3.60.15.10">
    <property type="entry name" value="Ribonuclease Z/Hydroxyacylglutathione hydrolase-like"/>
    <property type="match status" value="1"/>
</dbReference>
<dbReference type="RefSeq" id="WP_304602081.1">
    <property type="nucleotide sequence ID" value="NZ_JAUQYP010000002.1"/>
</dbReference>
<dbReference type="SUPFAM" id="SSF56281">
    <property type="entry name" value="Metallo-hydrolase/oxidoreductase"/>
    <property type="match status" value="1"/>
</dbReference>
<gene>
    <name evidence="4" type="ORF">Q6348_14360</name>
</gene>
<reference evidence="4 5" key="1">
    <citation type="submission" date="2023-07" db="EMBL/GenBank/DDBJ databases">
        <title>Description of novel actinomycetes strains, isolated from tidal flat sediment.</title>
        <authorList>
            <person name="Lu C."/>
        </authorList>
    </citation>
    <scope>NUCLEOTIDE SEQUENCE [LARGE SCALE GENOMIC DNA]</scope>
    <source>
        <strain evidence="4 5">SYSU T00b441</strain>
    </source>
</reference>
<dbReference type="InterPro" id="IPR001279">
    <property type="entry name" value="Metallo-B-lactamas"/>
</dbReference>
<comment type="caution">
    <text evidence="4">The sequence shown here is derived from an EMBL/GenBank/DDBJ whole genome shotgun (WGS) entry which is preliminary data.</text>
</comment>
<name>A0ABT9DBW1_9CELL</name>
<keyword evidence="1" id="KW-0540">Nuclease</keyword>
<dbReference type="InterPro" id="IPR036866">
    <property type="entry name" value="RibonucZ/Hydroxyglut_hydro"/>
</dbReference>
<keyword evidence="5" id="KW-1185">Reference proteome</keyword>
<dbReference type="CDD" id="cd07719">
    <property type="entry name" value="arylsulfatase_AtsA-like_MBL-fold"/>
    <property type="match status" value="1"/>
</dbReference>
<keyword evidence="1" id="KW-0255">Endonuclease</keyword>
<dbReference type="PANTHER" id="PTHR46018:SF2">
    <property type="entry name" value="ZINC PHOSPHODIESTERASE ELAC PROTEIN 1"/>
    <property type="match status" value="1"/>
</dbReference>
<keyword evidence="2" id="KW-0378">Hydrolase</keyword>
<evidence type="ECO:0000256" key="1">
    <source>
        <dbReference type="ARBA" id="ARBA00022759"/>
    </source>
</evidence>
<evidence type="ECO:0000256" key="2">
    <source>
        <dbReference type="ARBA" id="ARBA00022801"/>
    </source>
</evidence>